<dbReference type="SUPFAM" id="SSF161098">
    <property type="entry name" value="MetI-like"/>
    <property type="match status" value="1"/>
</dbReference>
<dbReference type="AlphaFoldDB" id="A0A4Z0W6U8"/>
<dbReference type="InterPro" id="IPR000515">
    <property type="entry name" value="MetI-like"/>
</dbReference>
<feature type="transmembrane region" description="Helical" evidence="8">
    <location>
        <begin position="101"/>
        <end position="121"/>
    </location>
</feature>
<keyword evidence="6 8" id="KW-0472">Membrane</keyword>
<feature type="transmembrane region" description="Helical" evidence="8">
    <location>
        <begin position="274"/>
        <end position="300"/>
    </location>
</feature>
<evidence type="ECO:0000256" key="3">
    <source>
        <dbReference type="ARBA" id="ARBA00022475"/>
    </source>
</evidence>
<dbReference type="PANTHER" id="PTHR43163:SF6">
    <property type="entry name" value="DIPEPTIDE TRANSPORT SYSTEM PERMEASE PROTEIN DPPB-RELATED"/>
    <property type="match status" value="1"/>
</dbReference>
<keyword evidence="4 8" id="KW-0812">Transmembrane</keyword>
<evidence type="ECO:0000256" key="7">
    <source>
        <dbReference type="ARBA" id="ARBA00024202"/>
    </source>
</evidence>
<comment type="caution">
    <text evidence="10">The sequence shown here is derived from an EMBL/GenBank/DDBJ whole genome shotgun (WGS) entry which is preliminary data.</text>
</comment>
<organism evidence="10 11">
    <name type="scientific">Natronospirillum operosum</name>
    <dbReference type="NCBI Taxonomy" id="2759953"/>
    <lineage>
        <taxon>Bacteria</taxon>
        <taxon>Pseudomonadati</taxon>
        <taxon>Pseudomonadota</taxon>
        <taxon>Gammaproteobacteria</taxon>
        <taxon>Oceanospirillales</taxon>
        <taxon>Natronospirillaceae</taxon>
        <taxon>Natronospirillum</taxon>
    </lineage>
</organism>
<dbReference type="EMBL" id="SRMF01000003">
    <property type="protein sequence ID" value="TGG93564.1"/>
    <property type="molecule type" value="Genomic_DNA"/>
</dbReference>
<evidence type="ECO:0000313" key="11">
    <source>
        <dbReference type="Proteomes" id="UP000297475"/>
    </source>
</evidence>
<reference evidence="10 11" key="1">
    <citation type="submission" date="2019-04" db="EMBL/GenBank/DDBJ databases">
        <title>Natronospirillum operosus gen. nov., sp. nov., a haloalkaliphilic satellite isolated from decaying biomass of laboratory culture of cyanobacterium Geitlerinema sp. and proposal of Natronospirillaceae fam. nov. and Saccharospirillaceae fam. nov.</title>
        <authorList>
            <person name="Kevbrin V."/>
            <person name="Boltyanskaya Y."/>
            <person name="Koziaeva V."/>
            <person name="Grouzdev D.S."/>
            <person name="Park M."/>
            <person name="Cho J."/>
        </authorList>
    </citation>
    <scope>NUCLEOTIDE SEQUENCE [LARGE SCALE GENOMIC DNA]</scope>
    <source>
        <strain evidence="10 11">G-116</strain>
    </source>
</reference>
<protein>
    <submittedName>
        <fullName evidence="10">ABC transporter permease</fullName>
    </submittedName>
</protein>
<feature type="transmembrane region" description="Helical" evidence="8">
    <location>
        <begin position="133"/>
        <end position="157"/>
    </location>
</feature>
<comment type="similarity">
    <text evidence="7">Belongs to the binding-protein-dependent transport system permease family. OppBC subfamily.</text>
</comment>
<sequence length="310" mass="33748">MQSFLLRRFGVALLTVWVTTIAVALLTRLVPGDPIEIMFAQSAGATREQMLAMQARLGLDRNVVAQYFLYLGNLLQGDFGRTIQGGQPVLPLIMQRLPNTLWLASTALVIASIAGVTLGFFAAYKKGTWVEHVLMTSTVMGISIPPFWLGLILLMVFGMQLGWFPVAGAGWHALVLPAVTLAATNAAIIGRLTRSSMLEVFEQEFMRTAWSKGLPKTTVLSRHALRAGLVPVVSAMGVQFAYMMGGAIVVEYIFSWNGMGTLAVDAILRRDYPLIQGFILVFSVVVVCISLLLDVIYAALDPRIRQGGDS</sequence>
<feature type="transmembrane region" description="Helical" evidence="8">
    <location>
        <begin position="229"/>
        <end position="254"/>
    </location>
</feature>
<evidence type="ECO:0000256" key="5">
    <source>
        <dbReference type="ARBA" id="ARBA00022989"/>
    </source>
</evidence>
<feature type="domain" description="ABC transmembrane type-1" evidence="9">
    <location>
        <begin position="97"/>
        <end position="297"/>
    </location>
</feature>
<evidence type="ECO:0000259" key="9">
    <source>
        <dbReference type="PROSITE" id="PS50928"/>
    </source>
</evidence>
<dbReference type="InterPro" id="IPR045621">
    <property type="entry name" value="BPD_transp_1_N"/>
</dbReference>
<evidence type="ECO:0000256" key="8">
    <source>
        <dbReference type="RuleBase" id="RU363032"/>
    </source>
</evidence>
<dbReference type="InterPro" id="IPR035906">
    <property type="entry name" value="MetI-like_sf"/>
</dbReference>
<keyword evidence="3" id="KW-1003">Cell membrane</keyword>
<keyword evidence="2 8" id="KW-0813">Transport</keyword>
<dbReference type="GO" id="GO:0005886">
    <property type="term" value="C:plasma membrane"/>
    <property type="evidence" value="ECO:0007669"/>
    <property type="project" value="UniProtKB-SubCell"/>
</dbReference>
<dbReference type="GO" id="GO:0071916">
    <property type="term" value="F:dipeptide transmembrane transporter activity"/>
    <property type="evidence" value="ECO:0007669"/>
    <property type="project" value="TreeGrafter"/>
</dbReference>
<dbReference type="Pfam" id="PF19300">
    <property type="entry name" value="BPD_transp_1_N"/>
    <property type="match status" value="1"/>
</dbReference>
<keyword evidence="5 8" id="KW-1133">Transmembrane helix</keyword>
<dbReference type="OrthoDB" id="9773683at2"/>
<accession>A0A4Z0W6U8</accession>
<keyword evidence="11" id="KW-1185">Reference proteome</keyword>
<dbReference type="Gene3D" id="1.10.3720.10">
    <property type="entry name" value="MetI-like"/>
    <property type="match status" value="1"/>
</dbReference>
<feature type="transmembrane region" description="Helical" evidence="8">
    <location>
        <begin position="169"/>
        <end position="189"/>
    </location>
</feature>
<evidence type="ECO:0000256" key="2">
    <source>
        <dbReference type="ARBA" id="ARBA00022448"/>
    </source>
</evidence>
<name>A0A4Z0W6U8_9GAMM</name>
<dbReference type="CDD" id="cd06261">
    <property type="entry name" value="TM_PBP2"/>
    <property type="match status" value="1"/>
</dbReference>
<comment type="subcellular location">
    <subcellularLocation>
        <location evidence="1 8">Cell membrane</location>
        <topology evidence="1 8">Multi-pass membrane protein</topology>
    </subcellularLocation>
</comment>
<evidence type="ECO:0000313" key="10">
    <source>
        <dbReference type="EMBL" id="TGG93564.1"/>
    </source>
</evidence>
<dbReference type="Proteomes" id="UP000297475">
    <property type="component" value="Unassembled WGS sequence"/>
</dbReference>
<proteinExistence type="inferred from homology"/>
<dbReference type="RefSeq" id="WP_135483279.1">
    <property type="nucleotide sequence ID" value="NZ_SRMF01000003.1"/>
</dbReference>
<gene>
    <name evidence="10" type="ORF">E4656_11005</name>
</gene>
<evidence type="ECO:0000256" key="1">
    <source>
        <dbReference type="ARBA" id="ARBA00004651"/>
    </source>
</evidence>
<dbReference type="PANTHER" id="PTHR43163">
    <property type="entry name" value="DIPEPTIDE TRANSPORT SYSTEM PERMEASE PROTEIN DPPB-RELATED"/>
    <property type="match status" value="1"/>
</dbReference>
<evidence type="ECO:0000256" key="6">
    <source>
        <dbReference type="ARBA" id="ARBA00023136"/>
    </source>
</evidence>
<feature type="transmembrane region" description="Helical" evidence="8">
    <location>
        <begin position="9"/>
        <end position="30"/>
    </location>
</feature>
<evidence type="ECO:0000256" key="4">
    <source>
        <dbReference type="ARBA" id="ARBA00022692"/>
    </source>
</evidence>
<dbReference type="Pfam" id="PF00528">
    <property type="entry name" value="BPD_transp_1"/>
    <property type="match status" value="1"/>
</dbReference>
<dbReference type="PROSITE" id="PS50928">
    <property type="entry name" value="ABC_TM1"/>
    <property type="match status" value="1"/>
</dbReference>